<organism evidence="3 4">
    <name type="scientific">Collinsella aerofaciens (strain ATCC 25986 / DSM 3979 / JCM 10188 / KCTC 3647 / NCTC 11838 / VPI 1003)</name>
    <dbReference type="NCBI Taxonomy" id="411903"/>
    <lineage>
        <taxon>Bacteria</taxon>
        <taxon>Bacillati</taxon>
        <taxon>Actinomycetota</taxon>
        <taxon>Coriobacteriia</taxon>
        <taxon>Coriobacteriales</taxon>
        <taxon>Coriobacteriaceae</taxon>
        <taxon>Collinsella</taxon>
    </lineage>
</organism>
<name>A4ED04_COLAA</name>
<gene>
    <name evidence="3" type="ORF">COLAER_02344</name>
</gene>
<reference evidence="3 4" key="2">
    <citation type="submission" date="2007-04" db="EMBL/GenBank/DDBJ databases">
        <authorList>
            <person name="Fulton L."/>
            <person name="Clifton S."/>
            <person name="Fulton B."/>
            <person name="Xu J."/>
            <person name="Minx P."/>
            <person name="Mardis E.R."/>
            <person name="Wilson R.K."/>
        </authorList>
    </citation>
    <scope>NUCLEOTIDE SEQUENCE [LARGE SCALE GENOMIC DNA]</scope>
    <source>
        <strain evidence="4">ATCC 25986 / DSM 3979 / JCM 10188 / KCTC 3647 / NCTC 11838 / VPI 1003</strain>
    </source>
</reference>
<dbReference type="GO" id="GO:0016020">
    <property type="term" value="C:membrane"/>
    <property type="evidence" value="ECO:0007669"/>
    <property type="project" value="InterPro"/>
</dbReference>
<protein>
    <submittedName>
        <fullName evidence="3">PTS system fructose IIA component</fullName>
    </submittedName>
</protein>
<dbReference type="Proteomes" id="UP000002979">
    <property type="component" value="Unassembled WGS sequence"/>
</dbReference>
<keyword evidence="1" id="KW-0808">Transferase</keyword>
<comment type="caution">
    <text evidence="3">The sequence shown here is derived from an EMBL/GenBank/DDBJ whole genome shotgun (WGS) entry which is preliminary data.</text>
</comment>
<dbReference type="AlphaFoldDB" id="A4ED04"/>
<dbReference type="Gene3D" id="3.40.50.510">
    <property type="entry name" value="Phosphotransferase system, mannose-type IIA component"/>
    <property type="match status" value="1"/>
</dbReference>
<dbReference type="PANTHER" id="PTHR33799:SF1">
    <property type="entry name" value="PTS SYSTEM MANNOSE-SPECIFIC EIIAB COMPONENT-RELATED"/>
    <property type="match status" value="1"/>
</dbReference>
<evidence type="ECO:0000256" key="1">
    <source>
        <dbReference type="ARBA" id="ARBA00022679"/>
    </source>
</evidence>
<feature type="domain" description="PTS EIIA type-4" evidence="2">
    <location>
        <begin position="1"/>
        <end position="105"/>
    </location>
</feature>
<evidence type="ECO:0000313" key="4">
    <source>
        <dbReference type="Proteomes" id="UP000002979"/>
    </source>
</evidence>
<accession>A4ED04</accession>
<evidence type="ECO:0000313" key="3">
    <source>
        <dbReference type="EMBL" id="EBA38555.1"/>
    </source>
</evidence>
<evidence type="ECO:0000259" key="2">
    <source>
        <dbReference type="PROSITE" id="PS51096"/>
    </source>
</evidence>
<dbReference type="InterPro" id="IPR036662">
    <property type="entry name" value="PTS_EIIA_man-typ_sf"/>
</dbReference>
<dbReference type="GO" id="GO:0016740">
    <property type="term" value="F:transferase activity"/>
    <property type="evidence" value="ECO:0007669"/>
    <property type="project" value="UniProtKB-KW"/>
</dbReference>
<dbReference type="SUPFAM" id="SSF53062">
    <property type="entry name" value="PTS system fructose IIA component-like"/>
    <property type="match status" value="1"/>
</dbReference>
<reference evidence="3 4" key="1">
    <citation type="submission" date="2007-01" db="EMBL/GenBank/DDBJ databases">
        <title>Draft genome sequence of Collinsella aerofaciens (ATCC 25986).</title>
        <authorList>
            <person name="Sudarsanam P."/>
            <person name="Ley R."/>
            <person name="Guruge J."/>
            <person name="Turnbaugh P.J."/>
            <person name="Mahowald M."/>
            <person name="Liep D."/>
            <person name="Gordon J."/>
        </authorList>
    </citation>
    <scope>NUCLEOTIDE SEQUENCE [LARGE SCALE GENOMIC DNA]</scope>
    <source>
        <strain evidence="4">ATCC 25986 / DSM 3979 / JCM 10188 / KCTC 3647 / NCTC 11838 / VPI 1003</strain>
    </source>
</reference>
<dbReference type="GO" id="GO:0009401">
    <property type="term" value="P:phosphoenolpyruvate-dependent sugar phosphotransferase system"/>
    <property type="evidence" value="ECO:0007669"/>
    <property type="project" value="InterPro"/>
</dbReference>
<dbReference type="EMBL" id="AAVN02000015">
    <property type="protein sequence ID" value="EBA38555.1"/>
    <property type="molecule type" value="Genomic_DNA"/>
</dbReference>
<dbReference type="PROSITE" id="PS51096">
    <property type="entry name" value="PTS_EIIA_TYPE_4"/>
    <property type="match status" value="1"/>
</dbReference>
<dbReference type="Pfam" id="PF03610">
    <property type="entry name" value="EIIA-man"/>
    <property type="match status" value="1"/>
</dbReference>
<sequence>MVAGEQPNFEVVPFAGSEAVTFGDDLRTCIAKMRQACDGVLVFVDLLGGTPFNQAIPMTTELDNVTVVTGTNLPMLVELVMTRAFGDPTLDELAERARVVGREGVDLKKLESADIDEDDEM</sequence>
<dbReference type="InterPro" id="IPR051471">
    <property type="entry name" value="Bacterial_PTS_sugar_comp"/>
</dbReference>
<dbReference type="PANTHER" id="PTHR33799">
    <property type="entry name" value="PTS PERMEASE-RELATED-RELATED"/>
    <property type="match status" value="1"/>
</dbReference>
<dbReference type="InterPro" id="IPR004701">
    <property type="entry name" value="PTS_EIIA_man-typ"/>
</dbReference>
<proteinExistence type="predicted"/>